<evidence type="ECO:0000313" key="2">
    <source>
        <dbReference type="EMBL" id="OGN23252.1"/>
    </source>
</evidence>
<evidence type="ECO:0008006" key="4">
    <source>
        <dbReference type="Google" id="ProtNLM"/>
    </source>
</evidence>
<comment type="caution">
    <text evidence="2">The sequence shown here is derived from an EMBL/GenBank/DDBJ whole genome shotgun (WGS) entry which is preliminary data.</text>
</comment>
<proteinExistence type="predicted"/>
<dbReference type="SUPFAM" id="SSF63825">
    <property type="entry name" value="YWTD domain"/>
    <property type="match status" value="1"/>
</dbReference>
<evidence type="ECO:0000256" key="1">
    <source>
        <dbReference type="SAM" id="Phobius"/>
    </source>
</evidence>
<gene>
    <name evidence="2" type="ORF">A3A13_03960</name>
</gene>
<name>A0A1F8GD12_9BACT</name>
<keyword evidence="1" id="KW-0472">Membrane</keyword>
<dbReference type="STRING" id="1802695.A3A13_03960"/>
<reference evidence="2 3" key="1">
    <citation type="journal article" date="2016" name="Nat. Commun.">
        <title>Thousands of microbial genomes shed light on interconnected biogeochemical processes in an aquifer system.</title>
        <authorList>
            <person name="Anantharaman K."/>
            <person name="Brown C.T."/>
            <person name="Hug L.A."/>
            <person name="Sharon I."/>
            <person name="Castelle C.J."/>
            <person name="Probst A.J."/>
            <person name="Thomas B.C."/>
            <person name="Singh A."/>
            <person name="Wilkins M.J."/>
            <person name="Karaoz U."/>
            <person name="Brodie E.L."/>
            <person name="Williams K.H."/>
            <person name="Hubbard S.S."/>
            <person name="Banfield J.F."/>
        </authorList>
    </citation>
    <scope>NUCLEOTIDE SEQUENCE [LARGE SCALE GENOMIC DNA]</scope>
</reference>
<protein>
    <recommendedName>
        <fullName evidence="4">PPM-type phosphatase domain-containing protein</fullName>
    </recommendedName>
</protein>
<feature type="transmembrane region" description="Helical" evidence="1">
    <location>
        <begin position="345"/>
        <end position="366"/>
    </location>
</feature>
<dbReference type="Proteomes" id="UP000178911">
    <property type="component" value="Unassembled WGS sequence"/>
</dbReference>
<dbReference type="AlphaFoldDB" id="A0A1F8GD12"/>
<evidence type="ECO:0000313" key="3">
    <source>
        <dbReference type="Proteomes" id="UP000178911"/>
    </source>
</evidence>
<dbReference type="EMBL" id="MGKJ01000020">
    <property type="protein sequence ID" value="OGN23252.1"/>
    <property type="molecule type" value="Genomic_DNA"/>
</dbReference>
<accession>A0A1F8GD12</accession>
<keyword evidence="1" id="KW-0812">Transmembrane</keyword>
<sequence length="620" mass="68539">MQKIYLKPTAQEIVIKGGPKEGHTDVFTYDYYDDESRRKLGGLYIVGNVKQDDAAADSENGPDIAYVTNLVASLAKREYYSRPDISPKEAFSATLKKINDVVEEFFKNKSLGVNIGIFAIAGEQILISKLGKFKIILGRESRTVDILNNVDLFSKDTIEEKEFSNIVSGKIMAGDKLFAFYPNRMVIAREKTIKADLLKYDAGQFAENINSVKATKPDFSCGALYLFIDNCKELAVKKPKSTSPTNHSEETGIPVTLANLQEKLVRLPKEAHMDLDQNSQIPVTDAKDVKLEIQEPTQEVPRIISSEFSLGIKVNPILASILAPIKLAKGVFNSWRGTRALKGKFMLLSFVVGILVIGVVLTKMLVVIDPEKRRLNAVIDQTQNNLKLAQTKIDQNDLAGARQLLVDSLSGIYAVGLTNDRTKKTTEEVYGILDNIDKAVDVSPSLLESMPEELNQRIAVLNAHKDLGIAMDVYENNLYILTGDNILKLSDVDKTDSKQPSPWLKSNTLPPQPATIAVDGNIYIINNSGVLAVYYKGEKVSETNTFIVSKSGDVLLTSKNSDKLYLVNKTLARIYELDKTSGSLVKTLKVGSSEPFVDVYLYGDNTVVAVTPDGRIWEIK</sequence>
<organism evidence="2 3">
    <name type="scientific">Candidatus Yanofskybacteria bacterium RIFCSPLOWO2_01_FULL_43_22</name>
    <dbReference type="NCBI Taxonomy" id="1802695"/>
    <lineage>
        <taxon>Bacteria</taxon>
        <taxon>Candidatus Yanofskyibacteriota</taxon>
    </lineage>
</organism>
<keyword evidence="1" id="KW-1133">Transmembrane helix</keyword>